<name>A0A1W1XVM1_9CLOT</name>
<accession>A0A1W1XVM1</accession>
<dbReference type="AlphaFoldDB" id="A0A1W1XVM1"/>
<gene>
    <name evidence="1" type="ORF">SAMN02745134_03362</name>
</gene>
<evidence type="ECO:0000313" key="1">
    <source>
        <dbReference type="EMBL" id="SMC27983.1"/>
    </source>
</evidence>
<dbReference type="RefSeq" id="WP_242950583.1">
    <property type="nucleotide sequence ID" value="NZ_FWXH01000021.1"/>
</dbReference>
<organism evidence="1 2">
    <name type="scientific">Clostridium acidisoli DSM 12555</name>
    <dbReference type="NCBI Taxonomy" id="1121291"/>
    <lineage>
        <taxon>Bacteria</taxon>
        <taxon>Bacillati</taxon>
        <taxon>Bacillota</taxon>
        <taxon>Clostridia</taxon>
        <taxon>Eubacteriales</taxon>
        <taxon>Clostridiaceae</taxon>
        <taxon>Clostridium</taxon>
    </lineage>
</organism>
<protein>
    <submittedName>
        <fullName evidence="1">Uncharacterized protein</fullName>
    </submittedName>
</protein>
<dbReference type="STRING" id="1121291.SAMN02745134_03362"/>
<keyword evidence="2" id="KW-1185">Reference proteome</keyword>
<reference evidence="1 2" key="1">
    <citation type="submission" date="2017-04" db="EMBL/GenBank/DDBJ databases">
        <authorList>
            <person name="Afonso C.L."/>
            <person name="Miller P.J."/>
            <person name="Scott M.A."/>
            <person name="Spackman E."/>
            <person name="Goraichik I."/>
            <person name="Dimitrov K.M."/>
            <person name="Suarez D.L."/>
            <person name="Swayne D.E."/>
        </authorList>
    </citation>
    <scope>NUCLEOTIDE SEQUENCE [LARGE SCALE GENOMIC DNA]</scope>
    <source>
        <strain evidence="1 2">DSM 12555</strain>
    </source>
</reference>
<dbReference type="EMBL" id="FWXH01000021">
    <property type="protein sequence ID" value="SMC27983.1"/>
    <property type="molecule type" value="Genomic_DNA"/>
</dbReference>
<dbReference type="Proteomes" id="UP000192468">
    <property type="component" value="Unassembled WGS sequence"/>
</dbReference>
<sequence length="158" mass="18700">MENTSDFLNNLCLYCVSNYEVMNSARIMSSFIYQCGRLLNLDIMAVEGILYVEINGYKRQYAHCFNTYKSNIIDASIYQYALIYKNVENKFPLYISEKLPIHIEYKISDEIKYMNQVKFSKHLLNKVINEAKAATNLKKERFSLMEDNKKENLFQLIR</sequence>
<evidence type="ECO:0000313" key="2">
    <source>
        <dbReference type="Proteomes" id="UP000192468"/>
    </source>
</evidence>
<proteinExistence type="predicted"/>